<keyword evidence="2" id="KW-1185">Reference proteome</keyword>
<evidence type="ECO:0000313" key="1">
    <source>
        <dbReference type="EMBL" id="RRK31983.1"/>
    </source>
</evidence>
<evidence type="ECO:0000313" key="2">
    <source>
        <dbReference type="Proteomes" id="UP000274920"/>
    </source>
</evidence>
<organism evidence="1 2">
    <name type="scientific">Schaedlerella arabinosiphila</name>
    <dbReference type="NCBI Taxonomy" id="2044587"/>
    <lineage>
        <taxon>Bacteria</taxon>
        <taxon>Bacillati</taxon>
        <taxon>Bacillota</taxon>
        <taxon>Clostridia</taxon>
        <taxon>Lachnospirales</taxon>
        <taxon>Lachnospiraceae</taxon>
        <taxon>Schaedlerella</taxon>
    </lineage>
</organism>
<dbReference type="EMBL" id="RHJS01000002">
    <property type="protein sequence ID" value="RRK31983.1"/>
    <property type="molecule type" value="Genomic_DNA"/>
</dbReference>
<protein>
    <submittedName>
        <fullName evidence="1">Uncharacterized protein</fullName>
    </submittedName>
</protein>
<name>A0A3R8JMU8_9FIRM</name>
<accession>A0A3R8JMU8</accession>
<comment type="caution">
    <text evidence="1">The sequence shown here is derived from an EMBL/GenBank/DDBJ whole genome shotgun (WGS) entry which is preliminary data.</text>
</comment>
<gene>
    <name evidence="1" type="ORF">EBB54_11820</name>
</gene>
<proteinExistence type="predicted"/>
<reference evidence="1" key="1">
    <citation type="submission" date="2018-10" db="EMBL/GenBank/DDBJ databases">
        <title>Schaedlerella arabinophila gen. nov. sp. nov., isolated from the mouse intestinal tract and comparative analysis with the genome of the closely related altered Schaedler flora strain ASF502.</title>
        <authorList>
            <person name="Miyake S."/>
            <person name="Soh M."/>
            <person name="Seedorf H."/>
        </authorList>
    </citation>
    <scope>NUCLEOTIDE SEQUENCE [LARGE SCALE GENOMIC DNA]</scope>
    <source>
        <strain evidence="1">DSM 106076</strain>
    </source>
</reference>
<sequence length="72" mass="7970">MGVPLTAEVEQQTSDPSAAQPIRCYCSSCLRFMGVPPNSKIEKESFTSELANDSFSILLLFQTILLKILVDF</sequence>
<dbReference type="AlphaFoldDB" id="A0A3R8JMU8"/>
<dbReference type="Proteomes" id="UP000274920">
    <property type="component" value="Unassembled WGS sequence"/>
</dbReference>